<keyword evidence="2" id="KW-0238">DNA-binding</keyword>
<sequence length="250" mass="28130">MLAQQRKSIIEIMVKEKGSLKVSDLSDEFNVSQETIRRDIDKLQEECTNIVKIHGGVCYVSDNGVPSTVRKNLLVEEKFELAKKSVSLIKNGDIVFFDCSTTSLYIVQELVRTERKVTIISNSSIVNDYVKGSNIKLIMIGGIYCDDNDSYTGSIAVDLLNKFSANKAFISCPSFNLEKGLYDNSEDEAMIRHLMMKNSKQVILVVDHTKFDSFSLMKISDVDCVDVLITDKKLTDEEQRICSTSNINIL</sequence>
<dbReference type="SMART" id="SM01134">
    <property type="entry name" value="DeoRC"/>
    <property type="match status" value="1"/>
</dbReference>
<keyword evidence="3" id="KW-0804">Transcription</keyword>
<evidence type="ECO:0000256" key="3">
    <source>
        <dbReference type="ARBA" id="ARBA00023163"/>
    </source>
</evidence>
<name>F9RS08_9VIBR</name>
<dbReference type="PANTHER" id="PTHR30363:SF44">
    <property type="entry name" value="AGA OPERON TRANSCRIPTIONAL REPRESSOR-RELATED"/>
    <property type="match status" value="1"/>
</dbReference>
<dbReference type="InterPro" id="IPR014036">
    <property type="entry name" value="DeoR-like_C"/>
</dbReference>
<dbReference type="SUPFAM" id="SSF100950">
    <property type="entry name" value="NagB/RpiA/CoA transferase-like"/>
    <property type="match status" value="1"/>
</dbReference>
<dbReference type="InterPro" id="IPR018356">
    <property type="entry name" value="Tscrpt_reg_HTH_DeoR_CS"/>
</dbReference>
<evidence type="ECO:0000313" key="5">
    <source>
        <dbReference type="EMBL" id="EGU32620.1"/>
    </source>
</evidence>
<dbReference type="Pfam" id="PF00455">
    <property type="entry name" value="DeoRC"/>
    <property type="match status" value="1"/>
</dbReference>
<dbReference type="InterPro" id="IPR001034">
    <property type="entry name" value="DeoR_HTH"/>
</dbReference>
<gene>
    <name evidence="5" type="ORF">VIS19158_07315</name>
</gene>
<evidence type="ECO:0000256" key="2">
    <source>
        <dbReference type="ARBA" id="ARBA00023125"/>
    </source>
</evidence>
<dbReference type="Proteomes" id="UP000004349">
    <property type="component" value="Unassembled WGS sequence"/>
</dbReference>
<dbReference type="EMBL" id="AFWE01000183">
    <property type="protein sequence ID" value="EGU32620.1"/>
    <property type="molecule type" value="Genomic_DNA"/>
</dbReference>
<feature type="domain" description="HTH deoR-type" evidence="4">
    <location>
        <begin position="3"/>
        <end position="59"/>
    </location>
</feature>
<comment type="caution">
    <text evidence="5">The sequence shown here is derived from an EMBL/GenBank/DDBJ whole genome shotgun (WGS) entry which is preliminary data.</text>
</comment>
<dbReference type="InterPro" id="IPR037171">
    <property type="entry name" value="NagB/RpiA_transferase-like"/>
</dbReference>
<dbReference type="PANTHER" id="PTHR30363">
    <property type="entry name" value="HTH-TYPE TRANSCRIPTIONAL REGULATOR SRLR-RELATED"/>
    <property type="match status" value="1"/>
</dbReference>
<dbReference type="SMART" id="SM00420">
    <property type="entry name" value="HTH_DEOR"/>
    <property type="match status" value="1"/>
</dbReference>
<proteinExistence type="predicted"/>
<evidence type="ECO:0000259" key="4">
    <source>
        <dbReference type="PROSITE" id="PS51000"/>
    </source>
</evidence>
<dbReference type="Pfam" id="PF08220">
    <property type="entry name" value="HTH_DeoR"/>
    <property type="match status" value="1"/>
</dbReference>
<dbReference type="GO" id="GO:0003677">
    <property type="term" value="F:DNA binding"/>
    <property type="evidence" value="ECO:0007669"/>
    <property type="project" value="UniProtKB-KW"/>
</dbReference>
<protein>
    <submittedName>
        <fullName evidence="5">Transcriptional regulator, DeoR family protein</fullName>
    </submittedName>
</protein>
<evidence type="ECO:0000256" key="1">
    <source>
        <dbReference type="ARBA" id="ARBA00023015"/>
    </source>
</evidence>
<organism evidence="5 6">
    <name type="scientific">Vibrio scophthalmi LMG 19158</name>
    <dbReference type="NCBI Taxonomy" id="870967"/>
    <lineage>
        <taxon>Bacteria</taxon>
        <taxon>Pseudomonadati</taxon>
        <taxon>Pseudomonadota</taxon>
        <taxon>Gammaproteobacteria</taxon>
        <taxon>Vibrionales</taxon>
        <taxon>Vibrionaceae</taxon>
        <taxon>Vibrio</taxon>
    </lineage>
</organism>
<dbReference type="PROSITE" id="PS51000">
    <property type="entry name" value="HTH_DEOR_2"/>
    <property type="match status" value="1"/>
</dbReference>
<dbReference type="SUPFAM" id="SSF46785">
    <property type="entry name" value="Winged helix' DNA-binding domain"/>
    <property type="match status" value="1"/>
</dbReference>
<dbReference type="InterPro" id="IPR036388">
    <property type="entry name" value="WH-like_DNA-bd_sf"/>
</dbReference>
<dbReference type="InterPro" id="IPR036390">
    <property type="entry name" value="WH_DNA-bd_sf"/>
</dbReference>
<dbReference type="eggNOG" id="COG1349">
    <property type="taxonomic scope" value="Bacteria"/>
</dbReference>
<dbReference type="AlphaFoldDB" id="F9RS08"/>
<dbReference type="RefSeq" id="WP_005597697.1">
    <property type="nucleotide sequence ID" value="NZ_AFWE01000183.1"/>
</dbReference>
<dbReference type="PROSITE" id="PS00894">
    <property type="entry name" value="HTH_DEOR_1"/>
    <property type="match status" value="1"/>
</dbReference>
<dbReference type="Gene3D" id="1.10.10.10">
    <property type="entry name" value="Winged helix-like DNA-binding domain superfamily/Winged helix DNA-binding domain"/>
    <property type="match status" value="1"/>
</dbReference>
<dbReference type="Gene3D" id="3.40.50.1360">
    <property type="match status" value="1"/>
</dbReference>
<accession>F9RS08</accession>
<dbReference type="InterPro" id="IPR050313">
    <property type="entry name" value="Carb_Metab_HTH_regulators"/>
</dbReference>
<dbReference type="GO" id="GO:0003700">
    <property type="term" value="F:DNA-binding transcription factor activity"/>
    <property type="evidence" value="ECO:0007669"/>
    <property type="project" value="InterPro"/>
</dbReference>
<keyword evidence="1" id="KW-0805">Transcription regulation</keyword>
<evidence type="ECO:0000313" key="6">
    <source>
        <dbReference type="Proteomes" id="UP000004349"/>
    </source>
</evidence>
<reference evidence="5 6" key="1">
    <citation type="journal article" date="2012" name="Int. J. Syst. Evol. Microbiol.">
        <title>Vibrio caribbeanicus sp. nov., isolated from the marine sponge Scleritoderma cyanea.</title>
        <authorList>
            <person name="Hoffmann M."/>
            <person name="Monday S.R."/>
            <person name="Allard M.W."/>
            <person name="Strain E.A."/>
            <person name="Whittaker P."/>
            <person name="Naum M."/>
            <person name="McCarthy P.J."/>
            <person name="Lopez J.V."/>
            <person name="Fischer M."/>
            <person name="Brown E.W."/>
        </authorList>
    </citation>
    <scope>NUCLEOTIDE SEQUENCE [LARGE SCALE GENOMIC DNA]</scope>
    <source>
        <strain evidence="5 6">LMG 19158</strain>
    </source>
</reference>